<dbReference type="Proteomes" id="UP000703269">
    <property type="component" value="Unassembled WGS sequence"/>
</dbReference>
<comment type="caution">
    <text evidence="2">The sequence shown here is derived from an EMBL/GenBank/DDBJ whole genome shotgun (WGS) entry which is preliminary data.</text>
</comment>
<organism evidence="2 3">
    <name type="scientific">Phanerochaete sordida</name>
    <dbReference type="NCBI Taxonomy" id="48140"/>
    <lineage>
        <taxon>Eukaryota</taxon>
        <taxon>Fungi</taxon>
        <taxon>Dikarya</taxon>
        <taxon>Basidiomycota</taxon>
        <taxon>Agaricomycotina</taxon>
        <taxon>Agaricomycetes</taxon>
        <taxon>Polyporales</taxon>
        <taxon>Phanerochaetaceae</taxon>
        <taxon>Phanerochaete</taxon>
    </lineage>
</organism>
<dbReference type="EMBL" id="BPQB01000194">
    <property type="protein sequence ID" value="GJF00745.1"/>
    <property type="molecule type" value="Genomic_DNA"/>
</dbReference>
<name>A0A9P3GYM7_9APHY</name>
<feature type="region of interest" description="Disordered" evidence="1">
    <location>
        <begin position="79"/>
        <end position="113"/>
    </location>
</feature>
<proteinExistence type="predicted"/>
<accession>A0A9P3GYM7</accession>
<gene>
    <name evidence="2" type="ORF">PsYK624_170450</name>
</gene>
<feature type="compositionally biased region" description="Polar residues" evidence="1">
    <location>
        <begin position="85"/>
        <end position="94"/>
    </location>
</feature>
<feature type="region of interest" description="Disordered" evidence="1">
    <location>
        <begin position="1"/>
        <end position="43"/>
    </location>
</feature>
<evidence type="ECO:0000256" key="1">
    <source>
        <dbReference type="SAM" id="MobiDB-lite"/>
    </source>
</evidence>
<keyword evidence="3" id="KW-1185">Reference proteome</keyword>
<sequence>MQRHNERLHRGSRQLIGRDRPSKIHSARQQMKSSVVRRAATVPRTFEETSGDVLNATDNINVRLPGSDLAALLPSTALSGDIGKETTSPSNEARYSSGYDADPEDEATTSSSSEVVQHFRSVHLYVRRMRPNRRNLSYTPREVVEALLSEEKLITITMEDFAKLWTRCVHCDHIIVCGTEDEHRCGAGRHRASTWARLLGTGKPGLPDAQLRDIFALCTSCDRVRFIDLTRSCPHLCRVNVADDE</sequence>
<evidence type="ECO:0000313" key="2">
    <source>
        <dbReference type="EMBL" id="GJF00745.1"/>
    </source>
</evidence>
<evidence type="ECO:0000313" key="3">
    <source>
        <dbReference type="Proteomes" id="UP000703269"/>
    </source>
</evidence>
<reference evidence="2 3" key="1">
    <citation type="submission" date="2021-08" db="EMBL/GenBank/DDBJ databases">
        <title>Draft Genome Sequence of Phanerochaete sordida strain YK-624.</title>
        <authorList>
            <person name="Mori T."/>
            <person name="Dohra H."/>
            <person name="Suzuki T."/>
            <person name="Kawagishi H."/>
            <person name="Hirai H."/>
        </authorList>
    </citation>
    <scope>NUCLEOTIDE SEQUENCE [LARGE SCALE GENOMIC DNA]</scope>
    <source>
        <strain evidence="2 3">YK-624</strain>
    </source>
</reference>
<dbReference type="AlphaFoldDB" id="A0A9P3GYM7"/>
<protein>
    <submittedName>
        <fullName evidence="2">Uncharacterized protein</fullName>
    </submittedName>
</protein>